<dbReference type="InterPro" id="IPR005158">
    <property type="entry name" value="BTAD"/>
</dbReference>
<dbReference type="InterPro" id="IPR036388">
    <property type="entry name" value="WH-like_DNA-bd_sf"/>
</dbReference>
<dbReference type="Pfam" id="PF03704">
    <property type="entry name" value="BTAD"/>
    <property type="match status" value="1"/>
</dbReference>
<dbReference type="Pfam" id="PF25872">
    <property type="entry name" value="HTH_77"/>
    <property type="match status" value="1"/>
</dbReference>
<dbReference type="InterPro" id="IPR011990">
    <property type="entry name" value="TPR-like_helical_dom_sf"/>
</dbReference>
<evidence type="ECO:0000256" key="2">
    <source>
        <dbReference type="ARBA" id="ARBA00023125"/>
    </source>
</evidence>
<dbReference type="InterPro" id="IPR016032">
    <property type="entry name" value="Sig_transdc_resp-reg_C-effctor"/>
</dbReference>
<dbReference type="InterPro" id="IPR027417">
    <property type="entry name" value="P-loop_NTPase"/>
</dbReference>
<dbReference type="Proteomes" id="UP001183202">
    <property type="component" value="Unassembled WGS sequence"/>
</dbReference>
<dbReference type="Pfam" id="PF13401">
    <property type="entry name" value="AAA_22"/>
    <property type="match status" value="1"/>
</dbReference>
<dbReference type="CDD" id="cd15831">
    <property type="entry name" value="BTAD"/>
    <property type="match status" value="1"/>
</dbReference>
<dbReference type="PANTHER" id="PTHR47691:SF3">
    <property type="entry name" value="HTH-TYPE TRANSCRIPTIONAL REGULATOR RV0890C-RELATED"/>
    <property type="match status" value="1"/>
</dbReference>
<organism evidence="5 6">
    <name type="scientific">Pseudonocardia charpentierae</name>
    <dbReference type="NCBI Taxonomy" id="3075545"/>
    <lineage>
        <taxon>Bacteria</taxon>
        <taxon>Bacillati</taxon>
        <taxon>Actinomycetota</taxon>
        <taxon>Actinomycetes</taxon>
        <taxon>Pseudonocardiales</taxon>
        <taxon>Pseudonocardiaceae</taxon>
        <taxon>Pseudonocardia</taxon>
    </lineage>
</organism>
<name>A0ABU2NB61_9PSEU</name>
<reference evidence="6" key="1">
    <citation type="submission" date="2023-07" db="EMBL/GenBank/DDBJ databases">
        <title>30 novel species of actinomycetes from the DSMZ collection.</title>
        <authorList>
            <person name="Nouioui I."/>
        </authorList>
    </citation>
    <scope>NUCLEOTIDE SEQUENCE [LARGE SCALE GENOMIC DNA]</scope>
    <source>
        <strain evidence="6">DSM 45834</strain>
    </source>
</reference>
<dbReference type="InterPro" id="IPR058852">
    <property type="entry name" value="HTH_77"/>
</dbReference>
<gene>
    <name evidence="5" type="ORF">RM445_16385</name>
</gene>
<dbReference type="PROSITE" id="PS51755">
    <property type="entry name" value="OMPR_PHOB"/>
    <property type="match status" value="1"/>
</dbReference>
<evidence type="ECO:0000256" key="3">
    <source>
        <dbReference type="PROSITE-ProRule" id="PRU01091"/>
    </source>
</evidence>
<dbReference type="Gene3D" id="3.40.50.300">
    <property type="entry name" value="P-loop containing nucleotide triphosphate hydrolases"/>
    <property type="match status" value="1"/>
</dbReference>
<evidence type="ECO:0000256" key="1">
    <source>
        <dbReference type="ARBA" id="ARBA00005820"/>
    </source>
</evidence>
<feature type="domain" description="OmpR/PhoB-type" evidence="4">
    <location>
        <begin position="1"/>
        <end position="92"/>
    </location>
</feature>
<feature type="DNA-binding region" description="OmpR/PhoB-type" evidence="3">
    <location>
        <begin position="1"/>
        <end position="92"/>
    </location>
</feature>
<comment type="caution">
    <text evidence="5">The sequence shown here is derived from an EMBL/GenBank/DDBJ whole genome shotgun (WGS) entry which is preliminary data.</text>
</comment>
<accession>A0ABU2NB61</accession>
<sequence>MFRLLGPVAVLDPAGTPLPVGGPRRRALLAALLLHPGTNLPVERLVGMLWPDPPPPTASTMVHGAVAALRRALEPSAPHVLVTRDGGYVLEVPPEWVDAARFERALEAGRRLLATSPQRASSLLSEALAEWRGPALAGVEEPFARAAAARWDELRLQCFELHADAELRLGRHSTVLARLDELAAAHPLREELCAHLIVALYRCGRQAEALAAYRRLRATLVCELGVEPGERLRGLELAVLRHDQRLQPAHTSGATLPAPLGSFIGRDGELDELPALVRSHRLVTLTGPGGSGKTRLALEVARRLTDVDTYLVELAPLPTSALVAETLAVALGIRAEPGHALARTVAAALSFRPAVVVLDNCEHLVSACAELVQTLLAGAAELCVLATSREPLGVPGERVHVVRPLPAAAADESWERAAASDAARLFADRAAAAHPGFTVTAGNAALVGEVCRRLDGMPLAIELAAARAATLPLAELADRLDDRFALLESATRAADPRHRSLAAALAWGYDLLPAAERALFARLAVFPAGFDLAAARAVCGGPSDVALPLARLVASSMVNLDDQADGGARYRLLESVRAYAGELLDGPTRAALADRHASHYLGLAQEAQPRLFAAGSGPWLERLHAERDNLRAALAWCFDADPERGVRLVRCLWHYWDLRGSRDEGLHWVQMALAAVGPDRPDQRMPLLSAGALLHVGRADLAETVRLATEQLALSEPRCARRWEGDALAMLATVDWARGHFDRAQQRYEDAVEACLDGGDVWSAALAEAQLARLHRDRQEPDAARLVALRSLAHADDVGEDVARGLALDVLASLEFRWGDTAEAGRLVAEALALYRGVRYREGEASALRLAGEIALRAGRTAAARDAFRTAFELCRRIGHRAGTAGALEGLADVATMSGAGDAAAALLEEAAALRARIGVPRLAAG</sequence>
<dbReference type="InterPro" id="IPR001867">
    <property type="entry name" value="OmpR/PhoB-type_DNA-bd"/>
</dbReference>
<proteinExistence type="inferred from homology"/>
<dbReference type="SUPFAM" id="SSF52540">
    <property type="entry name" value="P-loop containing nucleoside triphosphate hydrolases"/>
    <property type="match status" value="1"/>
</dbReference>
<dbReference type="InterPro" id="IPR049945">
    <property type="entry name" value="AAA_22"/>
</dbReference>
<protein>
    <submittedName>
        <fullName evidence="5">BTAD domain-containing putative transcriptional regulator</fullName>
    </submittedName>
</protein>
<dbReference type="PANTHER" id="PTHR47691">
    <property type="entry name" value="REGULATOR-RELATED"/>
    <property type="match status" value="1"/>
</dbReference>
<dbReference type="SUPFAM" id="SSF46894">
    <property type="entry name" value="C-terminal effector domain of the bipartite response regulators"/>
    <property type="match status" value="1"/>
</dbReference>
<comment type="similarity">
    <text evidence="1">Belongs to the AfsR/DnrI/RedD regulatory family.</text>
</comment>
<evidence type="ECO:0000313" key="5">
    <source>
        <dbReference type="EMBL" id="MDT0351109.1"/>
    </source>
</evidence>
<dbReference type="SMART" id="SM01043">
    <property type="entry name" value="BTAD"/>
    <property type="match status" value="1"/>
</dbReference>
<dbReference type="EMBL" id="JAVREJ010000011">
    <property type="protein sequence ID" value="MDT0351109.1"/>
    <property type="molecule type" value="Genomic_DNA"/>
</dbReference>
<dbReference type="Gene3D" id="1.25.40.10">
    <property type="entry name" value="Tetratricopeptide repeat domain"/>
    <property type="match status" value="2"/>
</dbReference>
<dbReference type="Gene3D" id="1.10.10.10">
    <property type="entry name" value="Winged helix-like DNA-binding domain superfamily/Winged helix DNA-binding domain"/>
    <property type="match status" value="1"/>
</dbReference>
<evidence type="ECO:0000313" key="6">
    <source>
        <dbReference type="Proteomes" id="UP001183202"/>
    </source>
</evidence>
<dbReference type="SMART" id="SM00862">
    <property type="entry name" value="Trans_reg_C"/>
    <property type="match status" value="1"/>
</dbReference>
<dbReference type="RefSeq" id="WP_311557261.1">
    <property type="nucleotide sequence ID" value="NZ_JAVREJ010000011.1"/>
</dbReference>
<keyword evidence="6" id="KW-1185">Reference proteome</keyword>
<evidence type="ECO:0000259" key="4">
    <source>
        <dbReference type="PROSITE" id="PS51755"/>
    </source>
</evidence>
<keyword evidence="2 3" id="KW-0238">DNA-binding</keyword>
<dbReference type="Pfam" id="PF00486">
    <property type="entry name" value="Trans_reg_C"/>
    <property type="match status" value="1"/>
</dbReference>
<dbReference type="SUPFAM" id="SSF48452">
    <property type="entry name" value="TPR-like"/>
    <property type="match status" value="2"/>
</dbReference>